<organism evidence="2 3">
    <name type="scientific">Candidatus Faecalibacterium intestinigallinarum</name>
    <dbReference type="NCBI Taxonomy" id="2838581"/>
    <lineage>
        <taxon>Bacteria</taxon>
        <taxon>Bacillati</taxon>
        <taxon>Bacillota</taxon>
        <taxon>Clostridia</taxon>
        <taxon>Eubacteriales</taxon>
        <taxon>Oscillospiraceae</taxon>
        <taxon>Faecalibacterium</taxon>
    </lineage>
</organism>
<dbReference type="InterPro" id="IPR011249">
    <property type="entry name" value="Metalloenz_LuxS/M16"/>
</dbReference>
<dbReference type="PANTHER" id="PTHR43016:SF13">
    <property type="entry name" value="PRESEQUENCE PROTEASE, MITOCHONDRIAL"/>
    <property type="match status" value="1"/>
</dbReference>
<sequence>MTEQANKYPGYTLVRREASPLFHGTATTLTHDVSGATVLLIENEDENKAFGIGFGTFPCDDTGVFHILEHSVLAGSEKYPVTSPFMQLVKSSMASFLNAMTFPDKTVYPFATPNEADFRNLMDVYLNAVFCPLAVTERSVFEQEGWHREADGHFSGVVYNEMQGALAAPEARLDAAMDAALFPDNGYGFVSGGDPASIPGLSYEQYVKIYRRHYRPDNCCITLYGRMDMAEKLAFLDGQYLSRMPKGAPRPRTPLQYPQAGVKKTVVYETETPESIPVQCALGWYTGRFEEMEKQTAVNVLLDALLATNQSPLKKYLLEQNLGADIDVGFDGSVQQPVIELVLKGTDSARAARFAQAVREGVEAICAAGIPDELLTASINSYEFQVTERPGSLPDGVLAAIEAATGWLHTGDPMADLRPEPVFDFLRGKLGTNWHNELLRELFAPAPVEVTLLPQKPRPADTPSARQEGKLQLDHPLTVADLGQPPRFPAAEEESLAGLTLVGRPSAGSLYLNFYYDLGALTAEEMDYAAILPAVLDELDSARHTAIELSTLRNTWLGESTVTTSIWTGRQPGAPCIAKLTARASLLERNLDKAVELMGELLYETKLTGPQAQAALEQTLGQLKLNYEQDFIRSGHNHAILRASRCLSVQMALTERTGGVTMYRLLCRLLEEKDWAGLAARLEAVREKILRRCALTVCCHGSEAARARLRALLPGSLFAAADRAPAQSYSEPLPAPRHEAFVIQGGVNYDVLAWPSGDPSAARKVLAQVMSYEYLWQALREKGGAYGAGMLNRLDYELFYTYRDPHAAGTYRRYAEAPAAVAEVRFTPEALSECIVGTVGQADPPRKPRQQALEADRRYFCGLTPEMAAADRAALCGVTGPWLNAEAAALADKIAHGVRCTFGSREAIERAEGLFDTVEVLG</sequence>
<evidence type="ECO:0000313" key="2">
    <source>
        <dbReference type="EMBL" id="HIW08572.1"/>
    </source>
</evidence>
<dbReference type="Proteomes" id="UP000823933">
    <property type="component" value="Unassembled WGS sequence"/>
</dbReference>
<dbReference type="SMART" id="SM01264">
    <property type="entry name" value="M16C_associated"/>
    <property type="match status" value="1"/>
</dbReference>
<dbReference type="Pfam" id="PF08367">
    <property type="entry name" value="M16C_assoc"/>
    <property type="match status" value="1"/>
</dbReference>
<dbReference type="Pfam" id="PF05193">
    <property type="entry name" value="Peptidase_M16_C"/>
    <property type="match status" value="1"/>
</dbReference>
<evidence type="ECO:0000313" key="3">
    <source>
        <dbReference type="Proteomes" id="UP000823933"/>
    </source>
</evidence>
<dbReference type="InterPro" id="IPR013578">
    <property type="entry name" value="Peptidase_M16C_assoc"/>
</dbReference>
<feature type="domain" description="Peptidase M16C associated" evidence="1">
    <location>
        <begin position="417"/>
        <end position="669"/>
    </location>
</feature>
<dbReference type="InterPro" id="IPR011765">
    <property type="entry name" value="Pept_M16_N"/>
</dbReference>
<reference evidence="2" key="2">
    <citation type="submission" date="2021-04" db="EMBL/GenBank/DDBJ databases">
        <authorList>
            <person name="Gilroy R."/>
        </authorList>
    </citation>
    <scope>NUCLEOTIDE SEQUENCE</scope>
    <source>
        <strain evidence="2">ChiHcolR34-3080</strain>
    </source>
</reference>
<dbReference type="EMBL" id="DXHQ01000046">
    <property type="protein sequence ID" value="HIW08572.1"/>
    <property type="molecule type" value="Genomic_DNA"/>
</dbReference>
<dbReference type="Pfam" id="PF00675">
    <property type="entry name" value="Peptidase_M16"/>
    <property type="match status" value="1"/>
</dbReference>
<dbReference type="InterPro" id="IPR055130">
    <property type="entry name" value="PreP_C"/>
</dbReference>
<dbReference type="Pfam" id="PF22516">
    <property type="entry name" value="PreP_C"/>
    <property type="match status" value="1"/>
</dbReference>
<protein>
    <submittedName>
        <fullName evidence="2">Insulinase family protein</fullName>
    </submittedName>
</protein>
<dbReference type="PANTHER" id="PTHR43016">
    <property type="entry name" value="PRESEQUENCE PROTEASE"/>
    <property type="match status" value="1"/>
</dbReference>
<proteinExistence type="predicted"/>
<dbReference type="GO" id="GO:0016485">
    <property type="term" value="P:protein processing"/>
    <property type="evidence" value="ECO:0007669"/>
    <property type="project" value="TreeGrafter"/>
</dbReference>
<accession>A0A9D1Q8G2</accession>
<gene>
    <name evidence="2" type="ORF">H9890_04110</name>
</gene>
<dbReference type="GO" id="GO:0004222">
    <property type="term" value="F:metalloendopeptidase activity"/>
    <property type="evidence" value="ECO:0007669"/>
    <property type="project" value="TreeGrafter"/>
</dbReference>
<dbReference type="GO" id="GO:0046872">
    <property type="term" value="F:metal ion binding"/>
    <property type="evidence" value="ECO:0007669"/>
    <property type="project" value="InterPro"/>
</dbReference>
<dbReference type="Gene3D" id="3.30.830.10">
    <property type="entry name" value="Metalloenzyme, LuxS/M16 peptidase-like"/>
    <property type="match status" value="4"/>
</dbReference>
<dbReference type="InterPro" id="IPR007863">
    <property type="entry name" value="Peptidase_M16_C"/>
</dbReference>
<comment type="caution">
    <text evidence="2">The sequence shown here is derived from an EMBL/GenBank/DDBJ whole genome shotgun (WGS) entry which is preliminary data.</text>
</comment>
<reference evidence="2" key="1">
    <citation type="journal article" date="2021" name="PeerJ">
        <title>Extensive microbial diversity within the chicken gut microbiome revealed by metagenomics and culture.</title>
        <authorList>
            <person name="Gilroy R."/>
            <person name="Ravi A."/>
            <person name="Getino M."/>
            <person name="Pursley I."/>
            <person name="Horton D.L."/>
            <person name="Alikhan N.F."/>
            <person name="Baker D."/>
            <person name="Gharbi K."/>
            <person name="Hall N."/>
            <person name="Watson M."/>
            <person name="Adriaenssens E.M."/>
            <person name="Foster-Nyarko E."/>
            <person name="Jarju S."/>
            <person name="Secka A."/>
            <person name="Antonio M."/>
            <person name="Oren A."/>
            <person name="Chaudhuri R.R."/>
            <person name="La Ragione R."/>
            <person name="Hildebrand F."/>
            <person name="Pallen M.J."/>
        </authorList>
    </citation>
    <scope>NUCLEOTIDE SEQUENCE</scope>
    <source>
        <strain evidence="2">ChiHcolR34-3080</strain>
    </source>
</reference>
<evidence type="ECO:0000259" key="1">
    <source>
        <dbReference type="SMART" id="SM01264"/>
    </source>
</evidence>
<dbReference type="SUPFAM" id="SSF63411">
    <property type="entry name" value="LuxS/MPP-like metallohydrolase"/>
    <property type="match status" value="4"/>
</dbReference>
<dbReference type="AlphaFoldDB" id="A0A9D1Q8G2"/>
<name>A0A9D1Q8G2_9FIRM</name>